<evidence type="ECO:0000313" key="2">
    <source>
        <dbReference type="Proteomes" id="UP001501578"/>
    </source>
</evidence>
<name>A0ABP4AKA6_9ACTN</name>
<accession>A0ABP4AKA6</accession>
<sequence>MPLSVLGSLAPEGMSLSAQDRARLRAGFGTGADRDPGGWALDTAEALLGVRPAVEARAVAERAVVAALHAWLFSGWRPGTVAAPLWVVWAGESIDRGLVTRTDWAAHTRAPVRADRVEGGHYDVLRHPLVAKLAVDLADSTT</sequence>
<dbReference type="EMBL" id="BAAAHQ010000023">
    <property type="protein sequence ID" value="GAA0937180.1"/>
    <property type="molecule type" value="Genomic_DNA"/>
</dbReference>
<protein>
    <submittedName>
        <fullName evidence="1">Uncharacterized protein</fullName>
    </submittedName>
</protein>
<dbReference type="SUPFAM" id="SSF53474">
    <property type="entry name" value="alpha/beta-Hydrolases"/>
    <property type="match status" value="1"/>
</dbReference>
<comment type="caution">
    <text evidence="1">The sequence shown here is derived from an EMBL/GenBank/DDBJ whole genome shotgun (WGS) entry which is preliminary data.</text>
</comment>
<dbReference type="Proteomes" id="UP001501578">
    <property type="component" value="Unassembled WGS sequence"/>
</dbReference>
<dbReference type="Gene3D" id="3.40.50.1820">
    <property type="entry name" value="alpha/beta hydrolase"/>
    <property type="match status" value="1"/>
</dbReference>
<proteinExistence type="predicted"/>
<reference evidence="2" key="1">
    <citation type="journal article" date="2019" name="Int. J. Syst. Evol. Microbiol.">
        <title>The Global Catalogue of Microorganisms (GCM) 10K type strain sequencing project: providing services to taxonomists for standard genome sequencing and annotation.</title>
        <authorList>
            <consortium name="The Broad Institute Genomics Platform"/>
            <consortium name="The Broad Institute Genome Sequencing Center for Infectious Disease"/>
            <person name="Wu L."/>
            <person name="Ma J."/>
        </authorList>
    </citation>
    <scope>NUCLEOTIDE SEQUENCE [LARGE SCALE GENOMIC DNA]</scope>
    <source>
        <strain evidence="2">JCM 11136</strain>
    </source>
</reference>
<dbReference type="RefSeq" id="WP_343952052.1">
    <property type="nucleotide sequence ID" value="NZ_BAAAHQ010000023.1"/>
</dbReference>
<dbReference type="InterPro" id="IPR029058">
    <property type="entry name" value="AB_hydrolase_fold"/>
</dbReference>
<keyword evidence="2" id="KW-1185">Reference proteome</keyword>
<organism evidence="1 2">
    <name type="scientific">Nonomuraea longicatena</name>
    <dbReference type="NCBI Taxonomy" id="83682"/>
    <lineage>
        <taxon>Bacteria</taxon>
        <taxon>Bacillati</taxon>
        <taxon>Actinomycetota</taxon>
        <taxon>Actinomycetes</taxon>
        <taxon>Streptosporangiales</taxon>
        <taxon>Streptosporangiaceae</taxon>
        <taxon>Nonomuraea</taxon>
    </lineage>
</organism>
<gene>
    <name evidence="1" type="ORF">GCM10009560_46340</name>
</gene>
<evidence type="ECO:0000313" key="1">
    <source>
        <dbReference type="EMBL" id="GAA0937180.1"/>
    </source>
</evidence>